<proteinExistence type="inferred from homology"/>
<keyword evidence="7 8" id="KW-0472">Membrane</keyword>
<organism evidence="9 10">
    <name type="scientific">Candidatus Gottesmanbacteria bacterium CG_4_10_14_0_8_um_filter_37_24</name>
    <dbReference type="NCBI Taxonomy" id="1974574"/>
    <lineage>
        <taxon>Bacteria</taxon>
        <taxon>Candidatus Gottesmaniibacteriota</taxon>
    </lineage>
</organism>
<dbReference type="GO" id="GO:0055085">
    <property type="term" value="P:transmembrane transport"/>
    <property type="evidence" value="ECO:0007669"/>
    <property type="project" value="TreeGrafter"/>
</dbReference>
<feature type="transmembrane region" description="Helical" evidence="8">
    <location>
        <begin position="241"/>
        <end position="268"/>
    </location>
</feature>
<name>A0A2M7RS40_9BACT</name>
<evidence type="ECO:0000256" key="4">
    <source>
        <dbReference type="ARBA" id="ARBA00022475"/>
    </source>
</evidence>
<reference evidence="10" key="1">
    <citation type="submission" date="2017-09" db="EMBL/GenBank/DDBJ databases">
        <title>Depth-based differentiation of microbial function through sediment-hosted aquifers and enrichment of novel symbionts in the deep terrestrial subsurface.</title>
        <authorList>
            <person name="Probst A.J."/>
            <person name="Ladd B."/>
            <person name="Jarett J.K."/>
            <person name="Geller-Mcgrath D.E."/>
            <person name="Sieber C.M.K."/>
            <person name="Emerson J.B."/>
            <person name="Anantharaman K."/>
            <person name="Thomas B.C."/>
            <person name="Malmstrom R."/>
            <person name="Stieglmeier M."/>
            <person name="Klingl A."/>
            <person name="Woyke T."/>
            <person name="Ryan C.M."/>
            <person name="Banfield J.F."/>
        </authorList>
    </citation>
    <scope>NUCLEOTIDE SEQUENCE [LARGE SCALE GENOMIC DNA]</scope>
</reference>
<dbReference type="PANTHER" id="PTHR21716:SF53">
    <property type="entry name" value="PERMEASE PERM-RELATED"/>
    <property type="match status" value="1"/>
</dbReference>
<evidence type="ECO:0000256" key="3">
    <source>
        <dbReference type="ARBA" id="ARBA00022448"/>
    </source>
</evidence>
<evidence type="ECO:0008006" key="11">
    <source>
        <dbReference type="Google" id="ProtNLM"/>
    </source>
</evidence>
<evidence type="ECO:0000256" key="8">
    <source>
        <dbReference type="SAM" id="Phobius"/>
    </source>
</evidence>
<keyword evidence="3" id="KW-0813">Transport</keyword>
<dbReference type="PANTHER" id="PTHR21716">
    <property type="entry name" value="TRANSMEMBRANE PROTEIN"/>
    <property type="match status" value="1"/>
</dbReference>
<keyword evidence="4" id="KW-1003">Cell membrane</keyword>
<feature type="transmembrane region" description="Helical" evidence="8">
    <location>
        <begin position="137"/>
        <end position="160"/>
    </location>
</feature>
<comment type="caution">
    <text evidence="9">The sequence shown here is derived from an EMBL/GenBank/DDBJ whole genome shotgun (WGS) entry which is preliminary data.</text>
</comment>
<accession>A0A2M7RS40</accession>
<evidence type="ECO:0000256" key="5">
    <source>
        <dbReference type="ARBA" id="ARBA00022692"/>
    </source>
</evidence>
<dbReference type="GO" id="GO:0005886">
    <property type="term" value="C:plasma membrane"/>
    <property type="evidence" value="ECO:0007669"/>
    <property type="project" value="UniProtKB-SubCell"/>
</dbReference>
<evidence type="ECO:0000256" key="7">
    <source>
        <dbReference type="ARBA" id="ARBA00023136"/>
    </source>
</evidence>
<evidence type="ECO:0000256" key="1">
    <source>
        <dbReference type="ARBA" id="ARBA00004651"/>
    </source>
</evidence>
<dbReference type="Proteomes" id="UP000231069">
    <property type="component" value="Unassembled WGS sequence"/>
</dbReference>
<protein>
    <recommendedName>
        <fullName evidence="11">AI-2E family transporter</fullName>
    </recommendedName>
</protein>
<dbReference type="InterPro" id="IPR002549">
    <property type="entry name" value="AI-2E-like"/>
</dbReference>
<feature type="transmembrane region" description="Helical" evidence="8">
    <location>
        <begin position="306"/>
        <end position="326"/>
    </location>
</feature>
<comment type="subcellular location">
    <subcellularLocation>
        <location evidence="1">Cell membrane</location>
        <topology evidence="1">Multi-pass membrane protein</topology>
    </subcellularLocation>
</comment>
<keyword evidence="5 8" id="KW-0812">Transmembrane</keyword>
<evidence type="ECO:0000256" key="6">
    <source>
        <dbReference type="ARBA" id="ARBA00022989"/>
    </source>
</evidence>
<feature type="transmembrane region" description="Helical" evidence="8">
    <location>
        <begin position="200"/>
        <end position="221"/>
    </location>
</feature>
<evidence type="ECO:0000256" key="2">
    <source>
        <dbReference type="ARBA" id="ARBA00009773"/>
    </source>
</evidence>
<evidence type="ECO:0000313" key="10">
    <source>
        <dbReference type="Proteomes" id="UP000231069"/>
    </source>
</evidence>
<sequence>METQNQQNNIPSRVEISHRTIIFTVLFLIGLWLLLQIKEIIYLVFVAFILMSAFKPLVEKLEHFRVPRAMAIFMIYILIVGSLGYVGSSVIPPLISQSIRLGESIPGYIKTVLPLYTLDSQTITQQLTPLGQNIFKVTIGLFSNIVSFFTILVISFYLLIERKHLEFFLGGFMGLEGSKRLLLILHKVEERLGAWVRGQLTLAFVIGFATFIGLTLLDIPYVLPLSISAGILEIVPTIGPIISAIPAILVALTISPIFALIVAALYFLIQQAENHLIVPFVMKTVVGLPPLVTIIALLIGAKLSGIEGALLAVPVVVTVETIIAEYSKLKS</sequence>
<dbReference type="AlphaFoldDB" id="A0A2M7RS40"/>
<feature type="transmembrane region" description="Helical" evidence="8">
    <location>
        <begin position="70"/>
        <end position="91"/>
    </location>
</feature>
<dbReference type="Pfam" id="PF01594">
    <property type="entry name" value="AI-2E_transport"/>
    <property type="match status" value="1"/>
</dbReference>
<dbReference type="EMBL" id="PFMK01000042">
    <property type="protein sequence ID" value="PIZ02885.1"/>
    <property type="molecule type" value="Genomic_DNA"/>
</dbReference>
<gene>
    <name evidence="9" type="ORF">COY59_02380</name>
</gene>
<feature type="transmembrane region" description="Helical" evidence="8">
    <location>
        <begin position="40"/>
        <end position="58"/>
    </location>
</feature>
<evidence type="ECO:0000313" key="9">
    <source>
        <dbReference type="EMBL" id="PIZ02885.1"/>
    </source>
</evidence>
<comment type="similarity">
    <text evidence="2">Belongs to the autoinducer-2 exporter (AI-2E) (TC 2.A.86) family.</text>
</comment>
<keyword evidence="6 8" id="KW-1133">Transmembrane helix</keyword>
<feature type="transmembrane region" description="Helical" evidence="8">
    <location>
        <begin position="280"/>
        <end position="300"/>
    </location>
</feature>